<reference evidence="1 2" key="1">
    <citation type="submission" date="2016-10" db="EMBL/GenBank/DDBJ databases">
        <authorList>
            <person name="de Groot N.N."/>
        </authorList>
    </citation>
    <scope>NUCLEOTIDE SEQUENCE [LARGE SCALE GENOMIC DNA]</scope>
    <source>
        <strain evidence="1 2">CGMCC 1.3430</strain>
    </source>
</reference>
<name>A0A1H4EX77_ALKAM</name>
<keyword evidence="2" id="KW-1185">Reference proteome</keyword>
<gene>
    <name evidence="1" type="ORF">SAMN04488051_10818</name>
</gene>
<sequence length="124" mass="14459">MKHLVMLSIILLAYVGISANVYAQQSYASPELVFQYGRLSQRVQQHLAFDHYQLQYCQSHELPEPEPEAGPVYLSHYMHCSYQTIPQPYQLQTDYAHLVIEVHKDRTLPAFHEGRVWVSYSTAY</sequence>
<protein>
    <submittedName>
        <fullName evidence="1">Uncharacterized protein</fullName>
    </submittedName>
</protein>
<evidence type="ECO:0000313" key="2">
    <source>
        <dbReference type="Proteomes" id="UP000198773"/>
    </source>
</evidence>
<dbReference type="EMBL" id="FNRM01000008">
    <property type="protein sequence ID" value="SEA88852.1"/>
    <property type="molecule type" value="Genomic_DNA"/>
</dbReference>
<organism evidence="1 2">
    <name type="scientific">Alkalimonas amylolytica</name>
    <dbReference type="NCBI Taxonomy" id="152573"/>
    <lineage>
        <taxon>Bacteria</taxon>
        <taxon>Pseudomonadati</taxon>
        <taxon>Pseudomonadota</taxon>
        <taxon>Gammaproteobacteria</taxon>
        <taxon>Alkalimonas</taxon>
    </lineage>
</organism>
<proteinExistence type="predicted"/>
<accession>A0A1H4EX77</accession>
<dbReference type="RefSeq" id="WP_091344174.1">
    <property type="nucleotide sequence ID" value="NZ_FNRM01000008.1"/>
</dbReference>
<dbReference type="AlphaFoldDB" id="A0A1H4EX77"/>
<evidence type="ECO:0000313" key="1">
    <source>
        <dbReference type="EMBL" id="SEA88852.1"/>
    </source>
</evidence>
<dbReference type="Proteomes" id="UP000198773">
    <property type="component" value="Unassembled WGS sequence"/>
</dbReference>